<accession>T1KVR4</accession>
<dbReference type="EMBL" id="CAEY01000613">
    <property type="status" value="NOT_ANNOTATED_CDS"/>
    <property type="molecule type" value="Genomic_DNA"/>
</dbReference>
<name>T1KVR4_TETUR</name>
<keyword evidence="2" id="KW-1185">Reference proteome</keyword>
<proteinExistence type="predicted"/>
<reference evidence="2" key="1">
    <citation type="submission" date="2011-08" db="EMBL/GenBank/DDBJ databases">
        <authorList>
            <person name="Rombauts S."/>
        </authorList>
    </citation>
    <scope>NUCLEOTIDE SEQUENCE</scope>
    <source>
        <strain evidence="2">London</strain>
    </source>
</reference>
<organism evidence="1 2">
    <name type="scientific">Tetranychus urticae</name>
    <name type="common">Two-spotted spider mite</name>
    <dbReference type="NCBI Taxonomy" id="32264"/>
    <lineage>
        <taxon>Eukaryota</taxon>
        <taxon>Metazoa</taxon>
        <taxon>Ecdysozoa</taxon>
        <taxon>Arthropoda</taxon>
        <taxon>Chelicerata</taxon>
        <taxon>Arachnida</taxon>
        <taxon>Acari</taxon>
        <taxon>Acariformes</taxon>
        <taxon>Trombidiformes</taxon>
        <taxon>Prostigmata</taxon>
        <taxon>Eleutherengona</taxon>
        <taxon>Raphignathae</taxon>
        <taxon>Tetranychoidea</taxon>
        <taxon>Tetranychidae</taxon>
        <taxon>Tetranychus</taxon>
    </lineage>
</organism>
<protein>
    <submittedName>
        <fullName evidence="1">Uncharacterized protein</fullName>
    </submittedName>
</protein>
<dbReference type="Proteomes" id="UP000015104">
    <property type="component" value="Unassembled WGS sequence"/>
</dbReference>
<dbReference type="AlphaFoldDB" id="T1KVR4"/>
<evidence type="ECO:0000313" key="1">
    <source>
        <dbReference type="EnsemblMetazoa" id="tetur23g01580.1"/>
    </source>
</evidence>
<dbReference type="eggNOG" id="KOG3485">
    <property type="taxonomic scope" value="Eukaryota"/>
</dbReference>
<reference evidence="1" key="2">
    <citation type="submission" date="2015-06" db="UniProtKB">
        <authorList>
            <consortium name="EnsemblMetazoa"/>
        </authorList>
    </citation>
    <scope>IDENTIFICATION</scope>
</reference>
<dbReference type="STRING" id="32264.T1KVR4"/>
<sequence length="69" mass="8133">MFMLITDNFIQGVHFTVRKQVNQQRDTYASYLGYFDIINESKARITFTIVNFTEKLVQPCKPTPEKIED</sequence>
<dbReference type="EnsemblMetazoa" id="tetur23g01580.1">
    <property type="protein sequence ID" value="tetur23g01580.1"/>
    <property type="gene ID" value="tetur23g01580"/>
</dbReference>
<dbReference type="HOGENOM" id="CLU_2779135_0_0_1"/>
<evidence type="ECO:0000313" key="2">
    <source>
        <dbReference type="Proteomes" id="UP000015104"/>
    </source>
</evidence>